<evidence type="ECO:0000313" key="1">
    <source>
        <dbReference type="EMBL" id="OGZ30215.1"/>
    </source>
</evidence>
<accession>A0A1G2EWN6</accession>
<comment type="caution">
    <text evidence="1">The sequence shown here is derived from an EMBL/GenBank/DDBJ whole genome shotgun (WGS) entry which is preliminary data.</text>
</comment>
<reference evidence="1 2" key="1">
    <citation type="journal article" date="2016" name="Nat. Commun.">
        <title>Thousands of microbial genomes shed light on interconnected biogeochemical processes in an aquifer system.</title>
        <authorList>
            <person name="Anantharaman K."/>
            <person name="Brown C.T."/>
            <person name="Hug L.A."/>
            <person name="Sharon I."/>
            <person name="Castelle C.J."/>
            <person name="Probst A.J."/>
            <person name="Thomas B.C."/>
            <person name="Singh A."/>
            <person name="Wilkins M.J."/>
            <person name="Karaoz U."/>
            <person name="Brodie E.L."/>
            <person name="Williams K.H."/>
            <person name="Hubbard S.S."/>
            <person name="Banfield J.F."/>
        </authorList>
    </citation>
    <scope>NUCLEOTIDE SEQUENCE [LARGE SCALE GENOMIC DNA]</scope>
</reference>
<sequence length="491" mass="56681">MRGALRIMGRIIGLEHEYGIMLPLPNGDFRVPHKYEIRAVINKYVLRNGGLCGRDERIWLANGGCVYEDSGHPEYATPECSSPEEAVLYSRAGDILMQEIFPNFLFHKNNLSSEYAVNPATFGCHENYWTRFKKYDDEEQKNRCYELLTPFLASRQIIDGAGWVDKSGEKFMISQRAGVLHYGQAGYRILVSGTTMERPVFKSDDWITDGRYCRARLHFSAGDANILDFALFLKISVTDLVLAMFEDGFMPDWICHDPQEAFGLISRDLTYKEKVMVLDGGKAVSALEAQRFYCNSARKYLESEVRKNSLKYRKFKNTIRLWSRTLQALSKDDIGWLVGRVDHRTKRFLIECDIKKSSDPIHRRKVDLQYHKINRYGLGAKVRRFYSKTQMVSEEEAERAARVYPSGSRARIRGKIISGVLKNKEFACLRDFIGWNIDWWSVACVLGHDSISGPKAETRWLYDPLETRVALANNFLKRFKVFLKKIYGRLA</sequence>
<name>A0A1G2EWN6_9BACT</name>
<evidence type="ECO:0000313" key="2">
    <source>
        <dbReference type="Proteomes" id="UP000178428"/>
    </source>
</evidence>
<dbReference type="GO" id="GO:0019941">
    <property type="term" value="P:modification-dependent protein catabolic process"/>
    <property type="evidence" value="ECO:0007669"/>
    <property type="project" value="InterPro"/>
</dbReference>
<dbReference type="Proteomes" id="UP000178428">
    <property type="component" value="Unassembled WGS sequence"/>
</dbReference>
<dbReference type="GO" id="GO:0070490">
    <property type="term" value="P:protein pupylation"/>
    <property type="evidence" value="ECO:0007669"/>
    <property type="project" value="TreeGrafter"/>
</dbReference>
<dbReference type="EMBL" id="MHMR01000026">
    <property type="protein sequence ID" value="OGZ30215.1"/>
    <property type="molecule type" value="Genomic_DNA"/>
</dbReference>
<protein>
    <recommendedName>
        <fullName evidence="3">Pup--protein ligase</fullName>
    </recommendedName>
</protein>
<evidence type="ECO:0008006" key="3">
    <source>
        <dbReference type="Google" id="ProtNLM"/>
    </source>
</evidence>
<dbReference type="STRING" id="1801725.A3J00_00935"/>
<dbReference type="InterPro" id="IPR004347">
    <property type="entry name" value="Pup_ligase/deamidase"/>
</dbReference>
<dbReference type="GO" id="GO:0005524">
    <property type="term" value="F:ATP binding"/>
    <property type="evidence" value="ECO:0007669"/>
    <property type="project" value="TreeGrafter"/>
</dbReference>
<dbReference type="GO" id="GO:0010498">
    <property type="term" value="P:proteasomal protein catabolic process"/>
    <property type="evidence" value="ECO:0007669"/>
    <property type="project" value="InterPro"/>
</dbReference>
<organism evidence="1 2">
    <name type="scientific">Candidatus Niyogibacteria bacterium RIFCSPLOWO2_02_FULL_45_13</name>
    <dbReference type="NCBI Taxonomy" id="1801725"/>
    <lineage>
        <taxon>Bacteria</taxon>
        <taxon>Candidatus Niyogiibacteriota</taxon>
    </lineage>
</organism>
<gene>
    <name evidence="1" type="ORF">A3J00_00935</name>
</gene>
<dbReference type="PANTHER" id="PTHR42307:SF2">
    <property type="entry name" value="PUP DEAMIDASE_DEPUPYLASE"/>
    <property type="match status" value="1"/>
</dbReference>
<dbReference type="Pfam" id="PF03136">
    <property type="entry name" value="Pup_ligase"/>
    <property type="match status" value="1"/>
</dbReference>
<proteinExistence type="predicted"/>
<dbReference type="AlphaFoldDB" id="A0A1G2EWN6"/>
<dbReference type="PANTHER" id="PTHR42307">
    <property type="entry name" value="PUP DEAMIDASE/DEPUPYLASE"/>
    <property type="match status" value="1"/>
</dbReference>